<keyword evidence="1" id="KW-0862">Zinc</keyword>
<keyword evidence="4" id="KW-1185">Reference proteome</keyword>
<dbReference type="EMBL" id="WJQU01000002">
    <property type="protein sequence ID" value="KAJ6643663.1"/>
    <property type="molecule type" value="Genomic_DNA"/>
</dbReference>
<sequence length="193" mass="21880">MACSLPMNNLQRNGKYDLCQGLIDYELTLCNEQSANTDSQSKRKFSQNDDDDWDLALHTRRMKIQQNEVSLYEHIGCLSDDSDAFQVVPDLDEPESSGMSFCDSEDFHVMAESPIQDSESICFTLSPTQGDNEFSEAIQNFSLSKCDERFEGEDGYFDDVIEKLELGRCFKCGEKAYLMKDCPSHGLTQTLLT</sequence>
<gene>
    <name evidence="3" type="ORF">Bhyg_08627</name>
</gene>
<accession>A0A9Q0S4I2</accession>
<dbReference type="GO" id="GO:0003676">
    <property type="term" value="F:nucleic acid binding"/>
    <property type="evidence" value="ECO:0007669"/>
    <property type="project" value="InterPro"/>
</dbReference>
<dbReference type="PROSITE" id="PS50158">
    <property type="entry name" value="ZF_CCHC"/>
    <property type="match status" value="1"/>
</dbReference>
<comment type="caution">
    <text evidence="3">The sequence shown here is derived from an EMBL/GenBank/DDBJ whole genome shotgun (WGS) entry which is preliminary data.</text>
</comment>
<protein>
    <recommendedName>
        <fullName evidence="2">CCHC-type domain-containing protein</fullName>
    </recommendedName>
</protein>
<evidence type="ECO:0000313" key="3">
    <source>
        <dbReference type="EMBL" id="KAJ6643663.1"/>
    </source>
</evidence>
<dbReference type="GO" id="GO:0008270">
    <property type="term" value="F:zinc ion binding"/>
    <property type="evidence" value="ECO:0007669"/>
    <property type="project" value="UniProtKB-KW"/>
</dbReference>
<organism evidence="3 4">
    <name type="scientific">Pseudolycoriella hygida</name>
    <dbReference type="NCBI Taxonomy" id="35572"/>
    <lineage>
        <taxon>Eukaryota</taxon>
        <taxon>Metazoa</taxon>
        <taxon>Ecdysozoa</taxon>
        <taxon>Arthropoda</taxon>
        <taxon>Hexapoda</taxon>
        <taxon>Insecta</taxon>
        <taxon>Pterygota</taxon>
        <taxon>Neoptera</taxon>
        <taxon>Endopterygota</taxon>
        <taxon>Diptera</taxon>
        <taxon>Nematocera</taxon>
        <taxon>Sciaroidea</taxon>
        <taxon>Sciaridae</taxon>
        <taxon>Pseudolycoriella</taxon>
    </lineage>
</organism>
<dbReference type="AlphaFoldDB" id="A0A9Q0S4I2"/>
<feature type="domain" description="CCHC-type" evidence="2">
    <location>
        <begin position="168"/>
        <end position="184"/>
    </location>
</feature>
<reference evidence="3" key="1">
    <citation type="submission" date="2022-07" db="EMBL/GenBank/DDBJ databases">
        <authorList>
            <person name="Trinca V."/>
            <person name="Uliana J.V.C."/>
            <person name="Torres T.T."/>
            <person name="Ward R.J."/>
            <person name="Monesi N."/>
        </authorList>
    </citation>
    <scope>NUCLEOTIDE SEQUENCE</scope>
    <source>
        <strain evidence="3">HSMRA1968</strain>
        <tissue evidence="3">Whole embryos</tissue>
    </source>
</reference>
<evidence type="ECO:0000256" key="1">
    <source>
        <dbReference type="PROSITE-ProRule" id="PRU00047"/>
    </source>
</evidence>
<evidence type="ECO:0000313" key="4">
    <source>
        <dbReference type="Proteomes" id="UP001151699"/>
    </source>
</evidence>
<keyword evidence="1" id="KW-0479">Metal-binding</keyword>
<keyword evidence="1" id="KW-0863">Zinc-finger</keyword>
<name>A0A9Q0S4I2_9DIPT</name>
<proteinExistence type="predicted"/>
<dbReference type="InterPro" id="IPR001878">
    <property type="entry name" value="Znf_CCHC"/>
</dbReference>
<dbReference type="Proteomes" id="UP001151699">
    <property type="component" value="Chromosome B"/>
</dbReference>
<evidence type="ECO:0000259" key="2">
    <source>
        <dbReference type="PROSITE" id="PS50158"/>
    </source>
</evidence>